<keyword evidence="3" id="KW-1185">Reference proteome</keyword>
<evidence type="ECO:0000313" key="2">
    <source>
        <dbReference type="EMBL" id="KOR90376.1"/>
    </source>
</evidence>
<name>A0A0M1P7D6_9BACL</name>
<organism evidence="2 3">
    <name type="scientific">Paenibacillus solani</name>
    <dbReference type="NCBI Taxonomy" id="1705565"/>
    <lineage>
        <taxon>Bacteria</taxon>
        <taxon>Bacillati</taxon>
        <taxon>Bacillota</taxon>
        <taxon>Bacilli</taxon>
        <taxon>Bacillales</taxon>
        <taxon>Paenibacillaceae</taxon>
        <taxon>Paenibacillus</taxon>
    </lineage>
</organism>
<sequence>MIEYITPERIANSIMQDRTFTGHYLIVEGNKDYKFYNKFVTKEISIKEAWGCEKVKSIINILKERNYNRAIGVIDSDFSVILEETIDCDEVFVTDFHDIEVMMLKSTALYSILDLFCSKEKMVEFFKDKDALDILMELGVEIGLLKLANKLYNLGLVFKPEKPEGNQLKYKEFVSDKDLTFLGKDSMIRTVVNYSRNRTGKVASTEDINEKLNLLSTEMYDQAHLVNGHDLTNILFILIKKVLKSSNKMLHDYNSIEDSLILTYDYCEFVKTELFSKLYLWSRDRGINFFKPELTDQVKVRSCLPLAN</sequence>
<dbReference type="OrthoDB" id="7058238at2"/>
<gene>
    <name evidence="2" type="ORF">AM231_15425</name>
</gene>
<reference evidence="3" key="1">
    <citation type="submission" date="2015-08" db="EMBL/GenBank/DDBJ databases">
        <title>Genome sequencing project for genomic taxonomy and phylogenomics of Bacillus-like bacteria.</title>
        <authorList>
            <person name="Liu B."/>
            <person name="Wang J."/>
            <person name="Zhu Y."/>
            <person name="Liu G."/>
            <person name="Chen Q."/>
            <person name="Chen Z."/>
            <person name="Lan J."/>
            <person name="Che J."/>
            <person name="Ge C."/>
            <person name="Shi H."/>
            <person name="Pan Z."/>
            <person name="Liu X."/>
        </authorList>
    </citation>
    <scope>NUCLEOTIDE SEQUENCE [LARGE SCALE GENOMIC DNA]</scope>
    <source>
        <strain evidence="3">FJAT-22460</strain>
    </source>
</reference>
<dbReference type="InterPro" id="IPR029492">
    <property type="entry name" value="DUF4435"/>
</dbReference>
<protein>
    <recommendedName>
        <fullName evidence="1">DUF4435 domain-containing protein</fullName>
    </recommendedName>
</protein>
<dbReference type="AlphaFoldDB" id="A0A0M1P7D6"/>
<evidence type="ECO:0000313" key="3">
    <source>
        <dbReference type="Proteomes" id="UP000036932"/>
    </source>
</evidence>
<evidence type="ECO:0000259" key="1">
    <source>
        <dbReference type="Pfam" id="PF14491"/>
    </source>
</evidence>
<dbReference type="RefSeq" id="WP_054403316.1">
    <property type="nucleotide sequence ID" value="NZ_LIUT01000001.1"/>
</dbReference>
<dbReference type="Proteomes" id="UP000036932">
    <property type="component" value="Unassembled WGS sequence"/>
</dbReference>
<accession>A0A0M1P7D6</accession>
<dbReference type="EMBL" id="LIUT01000001">
    <property type="protein sequence ID" value="KOR90376.1"/>
    <property type="molecule type" value="Genomic_DNA"/>
</dbReference>
<dbReference type="Pfam" id="PF14491">
    <property type="entry name" value="DUF4435"/>
    <property type="match status" value="1"/>
</dbReference>
<comment type="caution">
    <text evidence="2">The sequence shown here is derived from an EMBL/GenBank/DDBJ whole genome shotgun (WGS) entry which is preliminary data.</text>
</comment>
<dbReference type="PATRIC" id="fig|1705565.3.peg.5152"/>
<feature type="domain" description="DUF4435" evidence="1">
    <location>
        <begin position="27"/>
        <end position="248"/>
    </location>
</feature>
<proteinExistence type="predicted"/>